<dbReference type="SMART" id="SM00248">
    <property type="entry name" value="ANK"/>
    <property type="match status" value="2"/>
</dbReference>
<organism evidence="6 7">
    <name type="scientific">Coniochaeta ligniaria NRRL 30616</name>
    <dbReference type="NCBI Taxonomy" id="1408157"/>
    <lineage>
        <taxon>Eukaryota</taxon>
        <taxon>Fungi</taxon>
        <taxon>Dikarya</taxon>
        <taxon>Ascomycota</taxon>
        <taxon>Pezizomycotina</taxon>
        <taxon>Sordariomycetes</taxon>
        <taxon>Sordariomycetidae</taxon>
        <taxon>Coniochaetales</taxon>
        <taxon>Coniochaetaceae</taxon>
        <taxon>Coniochaeta</taxon>
    </lineage>
</organism>
<dbReference type="Pfam" id="PF12796">
    <property type="entry name" value="Ank_2"/>
    <property type="match status" value="1"/>
</dbReference>
<feature type="repeat" description="ANK" evidence="3">
    <location>
        <begin position="226"/>
        <end position="258"/>
    </location>
</feature>
<dbReference type="PANTHER" id="PTHR24171">
    <property type="entry name" value="ANKYRIN REPEAT DOMAIN-CONTAINING PROTEIN 39-RELATED"/>
    <property type="match status" value="1"/>
</dbReference>
<dbReference type="Gene3D" id="1.25.40.20">
    <property type="entry name" value="Ankyrin repeat-containing domain"/>
    <property type="match status" value="1"/>
</dbReference>
<feature type="compositionally biased region" description="Basic residues" evidence="4">
    <location>
        <begin position="1"/>
        <end position="10"/>
    </location>
</feature>
<dbReference type="InterPro" id="IPR002110">
    <property type="entry name" value="Ankyrin_rpt"/>
</dbReference>
<evidence type="ECO:0000313" key="7">
    <source>
        <dbReference type="Proteomes" id="UP000182658"/>
    </source>
</evidence>
<feature type="compositionally biased region" description="Basic and acidic residues" evidence="4">
    <location>
        <begin position="128"/>
        <end position="142"/>
    </location>
</feature>
<evidence type="ECO:0000313" key="6">
    <source>
        <dbReference type="EMBL" id="OIW28275.1"/>
    </source>
</evidence>
<proteinExistence type="predicted"/>
<dbReference type="Pfam" id="PF24120">
    <property type="entry name" value="SsdA_C"/>
    <property type="match status" value="1"/>
</dbReference>
<dbReference type="PANTHER" id="PTHR24171:SF9">
    <property type="entry name" value="ANKYRIN REPEAT DOMAIN-CONTAINING PROTEIN 39"/>
    <property type="match status" value="1"/>
</dbReference>
<feature type="domain" description="Single-strand DNA deaminase toxin A-like C-terminal" evidence="5">
    <location>
        <begin position="363"/>
        <end position="420"/>
    </location>
</feature>
<evidence type="ECO:0000256" key="4">
    <source>
        <dbReference type="SAM" id="MobiDB-lite"/>
    </source>
</evidence>
<evidence type="ECO:0000256" key="2">
    <source>
        <dbReference type="ARBA" id="ARBA00023043"/>
    </source>
</evidence>
<dbReference type="AlphaFoldDB" id="A0A1J7ILZ3"/>
<keyword evidence="1" id="KW-0677">Repeat</keyword>
<feature type="region of interest" description="Disordered" evidence="4">
    <location>
        <begin position="1"/>
        <end position="39"/>
    </location>
</feature>
<feature type="compositionally biased region" description="Acidic residues" evidence="4">
    <location>
        <begin position="107"/>
        <end position="127"/>
    </location>
</feature>
<dbReference type="PROSITE" id="PS50297">
    <property type="entry name" value="ANK_REP_REGION"/>
    <property type="match status" value="1"/>
</dbReference>
<dbReference type="SUPFAM" id="SSF48403">
    <property type="entry name" value="Ankyrin repeat"/>
    <property type="match status" value="1"/>
</dbReference>
<sequence length="497" mass="55935">MVNFPAKRRHAYNDGAQTIPSQRHPRQQRAPDSPSARHRVGVRHHHGLGGLDPDGSLVIGQTRAAHCPCSSYYQLCYPFEEKSKAQYSYMIDKASGLFVTVGVELPNDAEDEGSTDVGEEDDHEGEGEEVKEANRDFRSLRAGQDDSNRIQLQTIEDQLKRLDIGDAQNTRAALSSLLETYKNDPFVSWRGKDDVNCIAPAAVQGHHKMIRFLHDKGGDLNNVDSCGRTPLMEAALWGRLEVVNLLLERGADPRATDRKGRNAYFHSRPSKMTARMREKFGHYQESGEGESNRRIIAVTLQSFEPVTMEEETASSSLLTEPKHGLLGTEIGFYEESIAYDVPDRRKTVARLDRGRLFPIVSGASGWRTDFSVEHVLDNRLWRDRVLELCQLVGYALPEDYRDESGRSGSYNASHAEKKLVAFYNDQHVIVPREFFGVDLPGEWMQQDLKLQHLRTLCPAMPTVRANIKVSRPICDDCKLFISQIGTLLGARFTIGHC</sequence>
<dbReference type="EMBL" id="KV875098">
    <property type="protein sequence ID" value="OIW28275.1"/>
    <property type="molecule type" value="Genomic_DNA"/>
</dbReference>
<feature type="region of interest" description="Disordered" evidence="4">
    <location>
        <begin position="107"/>
        <end position="142"/>
    </location>
</feature>
<dbReference type="PROSITE" id="PS50088">
    <property type="entry name" value="ANK_REPEAT"/>
    <property type="match status" value="1"/>
</dbReference>
<name>A0A1J7ILZ3_9PEZI</name>
<protein>
    <recommendedName>
        <fullName evidence="5">Single-strand DNA deaminase toxin A-like C-terminal domain-containing protein</fullName>
    </recommendedName>
</protein>
<dbReference type="OrthoDB" id="341259at2759"/>
<dbReference type="Proteomes" id="UP000182658">
    <property type="component" value="Unassembled WGS sequence"/>
</dbReference>
<evidence type="ECO:0000256" key="3">
    <source>
        <dbReference type="PROSITE-ProRule" id="PRU00023"/>
    </source>
</evidence>
<keyword evidence="2 3" id="KW-0040">ANK repeat</keyword>
<dbReference type="STRING" id="1408157.A0A1J7ILZ3"/>
<keyword evidence="7" id="KW-1185">Reference proteome</keyword>
<dbReference type="InterPro" id="IPR036770">
    <property type="entry name" value="Ankyrin_rpt-contain_sf"/>
</dbReference>
<dbReference type="InParanoid" id="A0A1J7ILZ3"/>
<dbReference type="InterPro" id="IPR057517">
    <property type="entry name" value="SsdA-like_C"/>
</dbReference>
<accession>A0A1J7ILZ3</accession>
<reference evidence="6 7" key="1">
    <citation type="submission" date="2016-10" db="EMBL/GenBank/DDBJ databases">
        <title>Draft genome sequence of Coniochaeta ligniaria NRRL30616, a lignocellulolytic fungus for bioabatement of inhibitors in plant biomass hydrolysates.</title>
        <authorList>
            <consortium name="DOE Joint Genome Institute"/>
            <person name="Jimenez D.J."/>
            <person name="Hector R.E."/>
            <person name="Riley R."/>
            <person name="Sun H."/>
            <person name="Grigoriev I.V."/>
            <person name="Van Elsas J.D."/>
            <person name="Nichols N.N."/>
        </authorList>
    </citation>
    <scope>NUCLEOTIDE SEQUENCE [LARGE SCALE GENOMIC DNA]</scope>
    <source>
        <strain evidence="6 7">NRRL 30616</strain>
    </source>
</reference>
<evidence type="ECO:0000256" key="1">
    <source>
        <dbReference type="ARBA" id="ARBA00022737"/>
    </source>
</evidence>
<gene>
    <name evidence="6" type="ORF">CONLIGDRAFT_703167</name>
</gene>
<evidence type="ECO:0000259" key="5">
    <source>
        <dbReference type="Pfam" id="PF24120"/>
    </source>
</evidence>